<dbReference type="EMBL" id="VOAJ01006361">
    <property type="protein sequence ID" value="KAF0872287.1"/>
    <property type="molecule type" value="Genomic_DNA"/>
</dbReference>
<evidence type="ECO:0000313" key="8">
    <source>
        <dbReference type="EMBL" id="KAF0872287.1"/>
    </source>
</evidence>
<feature type="region of interest" description="Disordered" evidence="5">
    <location>
        <begin position="553"/>
        <end position="593"/>
    </location>
</feature>
<dbReference type="PROSITE" id="PS50960">
    <property type="entry name" value="HTH_PSQ"/>
    <property type="match status" value="1"/>
</dbReference>
<comment type="caution">
    <text evidence="8">The sequence shown here is derived from an EMBL/GenBank/DDBJ whole genome shotgun (WGS) entry which is preliminary data.</text>
</comment>
<evidence type="ECO:0000256" key="3">
    <source>
        <dbReference type="ARBA" id="ARBA00023242"/>
    </source>
</evidence>
<feature type="non-terminal residue" evidence="8">
    <location>
        <position position="1"/>
    </location>
</feature>
<feature type="non-terminal residue" evidence="8">
    <location>
        <position position="593"/>
    </location>
</feature>
<dbReference type="AlphaFoldDB" id="A0A6G1A9M3"/>
<dbReference type="SUPFAM" id="SSF46689">
    <property type="entry name" value="Homeodomain-like"/>
    <property type="match status" value="2"/>
</dbReference>
<dbReference type="OrthoDB" id="9790050at2759"/>
<organism evidence="8 9">
    <name type="scientific">Crocuta crocuta</name>
    <name type="common">Spotted hyena</name>
    <dbReference type="NCBI Taxonomy" id="9678"/>
    <lineage>
        <taxon>Eukaryota</taxon>
        <taxon>Metazoa</taxon>
        <taxon>Chordata</taxon>
        <taxon>Craniata</taxon>
        <taxon>Vertebrata</taxon>
        <taxon>Euteleostomi</taxon>
        <taxon>Mammalia</taxon>
        <taxon>Eutheria</taxon>
        <taxon>Laurasiatheria</taxon>
        <taxon>Carnivora</taxon>
        <taxon>Feliformia</taxon>
        <taxon>Hyaenidae</taxon>
        <taxon>Crocuta</taxon>
    </lineage>
</organism>
<accession>A0A6G1A9M3</accession>
<evidence type="ECO:0000259" key="6">
    <source>
        <dbReference type="PROSITE" id="PS50960"/>
    </source>
</evidence>
<keyword evidence="3 4" id="KW-0539">Nucleus</keyword>
<evidence type="ECO:0000259" key="7">
    <source>
        <dbReference type="PROSITE" id="PS51253"/>
    </source>
</evidence>
<dbReference type="InterPro" id="IPR006600">
    <property type="entry name" value="HTH_CenpB_DNA-bd_dom"/>
</dbReference>
<evidence type="ECO:0000256" key="5">
    <source>
        <dbReference type="SAM" id="MobiDB-lite"/>
    </source>
</evidence>
<keyword evidence="2 4" id="KW-0238">DNA-binding</keyword>
<dbReference type="Gene3D" id="3.30.420.10">
    <property type="entry name" value="Ribonuclease H-like superfamily/Ribonuclease H"/>
    <property type="match status" value="1"/>
</dbReference>
<feature type="DNA-binding region" description="H-T-H motif" evidence="4">
    <location>
        <begin position="33"/>
        <end position="53"/>
    </location>
</feature>
<dbReference type="InterPro" id="IPR036397">
    <property type="entry name" value="RNaseH_sf"/>
</dbReference>
<evidence type="ECO:0000256" key="1">
    <source>
        <dbReference type="ARBA" id="ARBA00004123"/>
    </source>
</evidence>
<evidence type="ECO:0000313" key="9">
    <source>
        <dbReference type="Proteomes" id="UP000475037"/>
    </source>
</evidence>
<dbReference type="GO" id="GO:0003677">
    <property type="term" value="F:DNA binding"/>
    <property type="evidence" value="ECO:0007669"/>
    <property type="project" value="UniProtKB-UniRule"/>
</dbReference>
<dbReference type="InterPro" id="IPR007889">
    <property type="entry name" value="HTH_Psq"/>
</dbReference>
<evidence type="ECO:0000256" key="4">
    <source>
        <dbReference type="PROSITE-ProRule" id="PRU00320"/>
    </source>
</evidence>
<dbReference type="Pfam" id="PF04218">
    <property type="entry name" value="CENP-B_N"/>
    <property type="match status" value="1"/>
</dbReference>
<dbReference type="InterPro" id="IPR050863">
    <property type="entry name" value="CenT-Element_Derived"/>
</dbReference>
<evidence type="ECO:0000256" key="2">
    <source>
        <dbReference type="ARBA" id="ARBA00023125"/>
    </source>
</evidence>
<dbReference type="InterPro" id="IPR004875">
    <property type="entry name" value="DDE_SF_endonuclease_dom"/>
</dbReference>
<dbReference type="PROSITE" id="PS51253">
    <property type="entry name" value="HTH_CENPB"/>
    <property type="match status" value="1"/>
</dbReference>
<comment type="subcellular location">
    <subcellularLocation>
        <location evidence="1 4">Nucleus</location>
    </subcellularLocation>
</comment>
<gene>
    <name evidence="8" type="primary">Tigd1_16</name>
    <name evidence="8" type="ORF">FOF47_R16172</name>
</gene>
<dbReference type="Pfam" id="PF03221">
    <property type="entry name" value="HTH_Tnp_Tc5"/>
    <property type="match status" value="1"/>
</dbReference>
<reference evidence="8 9" key="1">
    <citation type="submission" date="2019-11" db="EMBL/GenBank/DDBJ databases">
        <authorList>
            <person name="Yang C."/>
            <person name="Li F."/>
        </authorList>
    </citation>
    <scope>NUCLEOTIDE SEQUENCE [LARGE SCALE GENOMIC DNA]</scope>
    <source>
        <strain evidence="8">KB4526</strain>
        <tissue evidence="8">Muscle</tissue>
    </source>
</reference>
<dbReference type="SMART" id="SM00674">
    <property type="entry name" value="CENPB"/>
    <property type="match status" value="1"/>
</dbReference>
<feature type="domain" description="HTH psq-type" evidence="6">
    <location>
        <begin position="6"/>
        <end position="57"/>
    </location>
</feature>
<dbReference type="GO" id="GO:0005634">
    <property type="term" value="C:nucleus"/>
    <property type="evidence" value="ECO:0007669"/>
    <property type="project" value="UniProtKB-SubCell"/>
</dbReference>
<dbReference type="Pfam" id="PF03184">
    <property type="entry name" value="DDE_1"/>
    <property type="match status" value="1"/>
</dbReference>
<proteinExistence type="predicted"/>
<feature type="compositionally biased region" description="Low complexity" evidence="5">
    <location>
        <begin position="562"/>
        <end position="574"/>
    </location>
</feature>
<dbReference type="PANTHER" id="PTHR19303:SF26">
    <property type="entry name" value="TIGGER TRANSPOSABLE ELEMENT-DERIVED PROTEIN 1"/>
    <property type="match status" value="1"/>
</dbReference>
<dbReference type="Proteomes" id="UP000475037">
    <property type="component" value="Unassembled WGS sequence"/>
</dbReference>
<dbReference type="Gene3D" id="1.10.10.60">
    <property type="entry name" value="Homeodomain-like"/>
    <property type="match status" value="2"/>
</dbReference>
<feature type="domain" description="HTH CENPB-type" evidence="7">
    <location>
        <begin position="70"/>
        <end position="149"/>
    </location>
</feature>
<dbReference type="InterPro" id="IPR009057">
    <property type="entry name" value="Homeodomain-like_sf"/>
</dbReference>
<sequence>MASKCSSERKSRMSLTLNQKLEMIKLSEEGMSKAEIGRKLGLLRQTVSQVVNAKDKFLKEIKSGTPVNTRMIRKRNSLIADMEKVLVVWIEDQTTHNIPLSQSLIQSKALTLFNSMKAERGEEAAEEKFEASRGWFMRFKERSRLCNIKVQGEVAHTDVETAASYPENLAKIITEGSYTKQQIFNVDETALYWKKMPSRTFIAREEKLMPGFKASKDRLTLLLGANAAGDFKLKPMLIYHSENPRALKNYAKSTLPVLYKWNNRACMTAHLFTTWFTEYFKPTVETYCSEKRIPFKILLLIDNAPGHPRALMEMYNEINVVFMPANSTSILQPMDHGVISTFKSYYLRNTFRKAVAAIETDSSDGTGQSKLKTFWKGFTILDAIKNIRDSWEEVTISTLTGVWKKLIPTLMDDFEGFKTSVDEVTADVVKIAKELELEVEPEDVTELLQSHDKTVMDEELLPMDEQRKWFLEMESTPGEDDVKIVEMTTKDLEYYINLVDKAAAGFERIDSNFERSSTVGKMLSNSISCYREIVRERKSPSMQQISLLSYFKKLPQPPQPSPTTTLISQQPSTSKQDPPPAKKLRLAKNSDDG</sequence>
<dbReference type="PANTHER" id="PTHR19303">
    <property type="entry name" value="TRANSPOSON"/>
    <property type="match status" value="1"/>
</dbReference>
<keyword evidence="9" id="KW-1185">Reference proteome</keyword>
<protein>
    <submittedName>
        <fullName evidence="8">TIGD1 protein</fullName>
    </submittedName>
</protein>
<name>A0A6G1A9M3_CROCR</name>